<organism evidence="3 4">
    <name type="scientific">Primorskyibacter flagellatus</name>
    <dbReference type="NCBI Taxonomy" id="1387277"/>
    <lineage>
        <taxon>Bacteria</taxon>
        <taxon>Pseudomonadati</taxon>
        <taxon>Pseudomonadota</taxon>
        <taxon>Alphaproteobacteria</taxon>
        <taxon>Rhodobacterales</taxon>
        <taxon>Roseobacteraceae</taxon>
        <taxon>Primorskyibacter</taxon>
    </lineage>
</organism>
<evidence type="ECO:0000256" key="2">
    <source>
        <dbReference type="SAM" id="SignalP"/>
    </source>
</evidence>
<keyword evidence="1" id="KW-1133">Transmembrane helix</keyword>
<keyword evidence="2" id="KW-0732">Signal</keyword>
<proteinExistence type="predicted"/>
<evidence type="ECO:0000256" key="1">
    <source>
        <dbReference type="SAM" id="Phobius"/>
    </source>
</evidence>
<sequence length="197" mass="20336">MIRQTLGAALAVLLLAGAARAASYYATGDFQGSDFDTGATYSASGPVRFALSFTADRLEPNRVEGTMSHLTPFSISGTEMTLANTGFAVVGAPVLTNRLALVLYGQMLGGAIGSNTVDFQVTFGADGAVLPDFGDTITMPVAAFFLTNPGVTGVGQARQFSGVVRILNTDTGVVPVPASMPLILVAFGGLALARRRR</sequence>
<dbReference type="NCBIfam" id="TIGR03370">
    <property type="entry name" value="VPLPA-CTERM"/>
    <property type="match status" value="1"/>
</dbReference>
<evidence type="ECO:0000313" key="4">
    <source>
        <dbReference type="Proteomes" id="UP000612855"/>
    </source>
</evidence>
<dbReference type="EMBL" id="BMFJ01000001">
    <property type="protein sequence ID" value="GGE21956.1"/>
    <property type="molecule type" value="Genomic_DNA"/>
</dbReference>
<dbReference type="AlphaFoldDB" id="A0A917A196"/>
<feature type="chain" id="PRO_5037747358" description="VPLPA-CTERM protein sorting domain-containing protein" evidence="2">
    <location>
        <begin position="22"/>
        <end position="197"/>
    </location>
</feature>
<evidence type="ECO:0008006" key="5">
    <source>
        <dbReference type="Google" id="ProtNLM"/>
    </source>
</evidence>
<reference evidence="4" key="1">
    <citation type="journal article" date="2019" name="Int. J. Syst. Evol. Microbiol.">
        <title>The Global Catalogue of Microorganisms (GCM) 10K type strain sequencing project: providing services to taxonomists for standard genome sequencing and annotation.</title>
        <authorList>
            <consortium name="The Broad Institute Genomics Platform"/>
            <consortium name="The Broad Institute Genome Sequencing Center for Infectious Disease"/>
            <person name="Wu L."/>
            <person name="Ma J."/>
        </authorList>
    </citation>
    <scope>NUCLEOTIDE SEQUENCE [LARGE SCALE GENOMIC DNA]</scope>
    <source>
        <strain evidence="4">CGMCC 1.12664</strain>
    </source>
</reference>
<comment type="caution">
    <text evidence="3">The sequence shown here is derived from an EMBL/GenBank/DDBJ whole genome shotgun (WGS) entry which is preliminary data.</text>
</comment>
<dbReference type="Proteomes" id="UP000612855">
    <property type="component" value="Unassembled WGS sequence"/>
</dbReference>
<gene>
    <name evidence="3" type="ORF">GCM10011360_08080</name>
</gene>
<accession>A0A917A196</accession>
<keyword evidence="1" id="KW-0812">Transmembrane</keyword>
<keyword evidence="1" id="KW-0472">Membrane</keyword>
<keyword evidence="4" id="KW-1185">Reference proteome</keyword>
<feature type="transmembrane region" description="Helical" evidence="1">
    <location>
        <begin position="174"/>
        <end position="193"/>
    </location>
</feature>
<dbReference type="RefSeq" id="WP_188476386.1">
    <property type="nucleotide sequence ID" value="NZ_BMFJ01000001.1"/>
</dbReference>
<protein>
    <recommendedName>
        <fullName evidence="5">VPLPA-CTERM protein sorting domain-containing protein</fullName>
    </recommendedName>
</protein>
<dbReference type="InterPro" id="IPR022472">
    <property type="entry name" value="VPLPA-CTERM"/>
</dbReference>
<evidence type="ECO:0000313" key="3">
    <source>
        <dbReference type="EMBL" id="GGE21956.1"/>
    </source>
</evidence>
<feature type="signal peptide" evidence="2">
    <location>
        <begin position="1"/>
        <end position="21"/>
    </location>
</feature>
<name>A0A917A196_9RHOB</name>